<dbReference type="Pfam" id="PF05746">
    <property type="entry name" value="DALR_1"/>
    <property type="match status" value="1"/>
</dbReference>
<keyword evidence="8 11" id="KW-0648">Protein biosynthesis</keyword>
<keyword evidence="4 11" id="KW-0963">Cytoplasm</keyword>
<dbReference type="InterPro" id="IPR035684">
    <property type="entry name" value="ArgRS_core"/>
</dbReference>
<dbReference type="PRINTS" id="PR01038">
    <property type="entry name" value="TRNASYNTHARG"/>
</dbReference>
<accession>A0A9W4BAE0</accession>
<evidence type="ECO:0000256" key="1">
    <source>
        <dbReference type="ARBA" id="ARBA00004496"/>
    </source>
</evidence>
<dbReference type="SUPFAM" id="SSF52374">
    <property type="entry name" value="Nucleotidylyl transferase"/>
    <property type="match status" value="1"/>
</dbReference>
<dbReference type="GO" id="GO:0006420">
    <property type="term" value="P:arginyl-tRNA aminoacylation"/>
    <property type="evidence" value="ECO:0007669"/>
    <property type="project" value="UniProtKB-UniRule"/>
</dbReference>
<dbReference type="EMBL" id="AP022601">
    <property type="protein sequence ID" value="BBY93063.1"/>
    <property type="molecule type" value="Genomic_DNA"/>
</dbReference>
<dbReference type="Pfam" id="PF03485">
    <property type="entry name" value="Arg_tRNA_synt_N"/>
    <property type="match status" value="1"/>
</dbReference>
<keyword evidence="9 11" id="KW-0030">Aminoacyl-tRNA synthetase</keyword>
<evidence type="ECO:0000256" key="2">
    <source>
        <dbReference type="ARBA" id="ARBA00005594"/>
    </source>
</evidence>
<dbReference type="SUPFAM" id="SSF55190">
    <property type="entry name" value="Arginyl-tRNA synthetase (ArgRS), N-terminal 'additional' domain"/>
    <property type="match status" value="1"/>
</dbReference>
<protein>
    <recommendedName>
        <fullName evidence="11">Arginine--tRNA ligase</fullName>
        <ecNumber evidence="11">6.1.1.19</ecNumber>
    </recommendedName>
    <alternativeName>
        <fullName evidence="11">Arginyl-tRNA synthetase</fullName>
        <shortName evidence="11">ArgRS</shortName>
    </alternativeName>
</protein>
<dbReference type="SMART" id="SM01016">
    <property type="entry name" value="Arg_tRNA_synt_N"/>
    <property type="match status" value="1"/>
</dbReference>
<comment type="subunit">
    <text evidence="3 11">Monomer.</text>
</comment>
<comment type="subcellular location">
    <subcellularLocation>
        <location evidence="1 11">Cytoplasm</location>
    </subcellularLocation>
</comment>
<dbReference type="InterPro" id="IPR001278">
    <property type="entry name" value="Arg-tRNA-ligase"/>
</dbReference>
<evidence type="ECO:0000313" key="15">
    <source>
        <dbReference type="EMBL" id="BBY93063.1"/>
    </source>
</evidence>
<dbReference type="CDD" id="cd00671">
    <property type="entry name" value="ArgRS_core"/>
    <property type="match status" value="1"/>
</dbReference>
<evidence type="ECO:0000256" key="4">
    <source>
        <dbReference type="ARBA" id="ARBA00022490"/>
    </source>
</evidence>
<gene>
    <name evidence="11 15" type="primary">argS</name>
    <name evidence="15" type="ORF">MGALJ_27320</name>
</gene>
<evidence type="ECO:0000256" key="6">
    <source>
        <dbReference type="ARBA" id="ARBA00022741"/>
    </source>
</evidence>
<dbReference type="InterPro" id="IPR008909">
    <property type="entry name" value="DALR_anticod-bd"/>
</dbReference>
<dbReference type="AlphaFoldDB" id="A0A9W4BAE0"/>
<dbReference type="Gene3D" id="3.30.1360.70">
    <property type="entry name" value="Arginyl tRNA synthetase N-terminal domain"/>
    <property type="match status" value="1"/>
</dbReference>
<dbReference type="Proteomes" id="UP000465785">
    <property type="component" value="Chromosome"/>
</dbReference>
<dbReference type="CDD" id="cd07956">
    <property type="entry name" value="Anticodon_Ia_Arg"/>
    <property type="match status" value="1"/>
</dbReference>
<dbReference type="PROSITE" id="PS00178">
    <property type="entry name" value="AA_TRNA_LIGASE_I"/>
    <property type="match status" value="1"/>
</dbReference>
<keyword evidence="5 11" id="KW-0436">Ligase</keyword>
<dbReference type="EC" id="6.1.1.19" evidence="11"/>
<organism evidence="15 16">
    <name type="scientific">Mycobacterium gallinarum</name>
    <dbReference type="NCBI Taxonomy" id="39689"/>
    <lineage>
        <taxon>Bacteria</taxon>
        <taxon>Bacillati</taxon>
        <taxon>Actinomycetota</taxon>
        <taxon>Actinomycetes</taxon>
        <taxon>Mycobacteriales</taxon>
        <taxon>Mycobacteriaceae</taxon>
        <taxon>Mycobacterium</taxon>
    </lineage>
</organism>
<dbReference type="SUPFAM" id="SSF47323">
    <property type="entry name" value="Anticodon-binding domain of a subclass of class I aminoacyl-tRNA synthetases"/>
    <property type="match status" value="1"/>
</dbReference>
<proteinExistence type="inferred from homology"/>
<name>A0A9W4BAE0_9MYCO</name>
<dbReference type="InterPro" id="IPR005148">
    <property type="entry name" value="Arg-tRNA-synth_N"/>
</dbReference>
<dbReference type="Pfam" id="PF00750">
    <property type="entry name" value="tRNA-synt_1d"/>
    <property type="match status" value="1"/>
</dbReference>
<evidence type="ECO:0000256" key="7">
    <source>
        <dbReference type="ARBA" id="ARBA00022840"/>
    </source>
</evidence>
<keyword evidence="6 11" id="KW-0547">Nucleotide-binding</keyword>
<dbReference type="Gene3D" id="1.10.730.10">
    <property type="entry name" value="Isoleucyl-tRNA Synthetase, Domain 1"/>
    <property type="match status" value="1"/>
</dbReference>
<feature type="short sequence motif" description="'HIGH' region" evidence="11">
    <location>
        <begin position="130"/>
        <end position="140"/>
    </location>
</feature>
<keyword evidence="16" id="KW-1185">Reference proteome</keyword>
<feature type="domain" description="DALR anticodon binding" evidence="13">
    <location>
        <begin position="429"/>
        <end position="550"/>
    </location>
</feature>
<evidence type="ECO:0000259" key="14">
    <source>
        <dbReference type="SMART" id="SM01016"/>
    </source>
</evidence>
<dbReference type="RefSeq" id="WP_163730067.1">
    <property type="nucleotide sequence ID" value="NZ_AP022601.1"/>
</dbReference>
<evidence type="ECO:0000256" key="8">
    <source>
        <dbReference type="ARBA" id="ARBA00022917"/>
    </source>
</evidence>
<dbReference type="FunFam" id="3.40.50.620:FF:000062">
    <property type="entry name" value="Arginine--tRNA ligase"/>
    <property type="match status" value="1"/>
</dbReference>
<dbReference type="InterPro" id="IPR009080">
    <property type="entry name" value="tRNAsynth_Ia_anticodon-bd"/>
</dbReference>
<dbReference type="InterPro" id="IPR014729">
    <property type="entry name" value="Rossmann-like_a/b/a_fold"/>
</dbReference>
<dbReference type="PANTHER" id="PTHR11956:SF5">
    <property type="entry name" value="ARGININE--TRNA LIGASE, CYTOPLASMIC"/>
    <property type="match status" value="1"/>
</dbReference>
<dbReference type="GO" id="GO:0004814">
    <property type="term" value="F:arginine-tRNA ligase activity"/>
    <property type="evidence" value="ECO:0007669"/>
    <property type="project" value="UniProtKB-UniRule"/>
</dbReference>
<evidence type="ECO:0000256" key="12">
    <source>
        <dbReference type="RuleBase" id="RU363038"/>
    </source>
</evidence>
<dbReference type="SMART" id="SM00836">
    <property type="entry name" value="DALR_1"/>
    <property type="match status" value="1"/>
</dbReference>
<evidence type="ECO:0000313" key="16">
    <source>
        <dbReference type="Proteomes" id="UP000465785"/>
    </source>
</evidence>
<dbReference type="GO" id="GO:0005737">
    <property type="term" value="C:cytoplasm"/>
    <property type="evidence" value="ECO:0007669"/>
    <property type="project" value="UniProtKB-SubCell"/>
</dbReference>
<dbReference type="InterPro" id="IPR036695">
    <property type="entry name" value="Arg-tRNA-synth_N_sf"/>
</dbReference>
<evidence type="ECO:0000256" key="3">
    <source>
        <dbReference type="ARBA" id="ARBA00011245"/>
    </source>
</evidence>
<keyword evidence="7 11" id="KW-0067">ATP-binding</keyword>
<evidence type="ECO:0000256" key="10">
    <source>
        <dbReference type="ARBA" id="ARBA00049339"/>
    </source>
</evidence>
<comment type="similarity">
    <text evidence="2 11 12">Belongs to the class-I aminoacyl-tRNA synthetase family.</text>
</comment>
<dbReference type="NCBIfam" id="TIGR00456">
    <property type="entry name" value="argS"/>
    <property type="match status" value="1"/>
</dbReference>
<evidence type="ECO:0000256" key="9">
    <source>
        <dbReference type="ARBA" id="ARBA00023146"/>
    </source>
</evidence>
<dbReference type="FunFam" id="3.30.1360.70:FF:000003">
    <property type="entry name" value="Arginine--tRNA ligase"/>
    <property type="match status" value="1"/>
</dbReference>
<dbReference type="GO" id="GO:0005524">
    <property type="term" value="F:ATP binding"/>
    <property type="evidence" value="ECO:0007669"/>
    <property type="project" value="UniProtKB-UniRule"/>
</dbReference>
<sequence length="550" mass="59486">MTPADLAELLKTTAAAVLSEHGLDSAALPDMVTVERPRNPEHGDYATNLALQLGKKVGANPRELAAWLASALAQTDGIAAADVAGPGFVNLRLDASAQGVIINNVLAAGEDYGHSEELKAQNINLEFVSANPTGPIHIGGTRWAAVGDALGRLLSTQGASVLREYYFNDHGAQIDRFSNSLIAAAKGEPTPEDGYAGEYIKDIAAQVIAKEPDVLSLPDHEMRETFRAIGVDLMFSHIKASLHEFGTDFDVYTHEDSMHTSGRVEQAIAKLREAGKVYQKDGAVWLRTTDFGDDKDRVVIKSDGAPAYVAADIAYYLDKRERGFDLCIYMLGADHHGYIARLKAIASSLGQDPATVEVLIGQMVNLVRDGQPVRMSKRAGTVITLDDLVDAIGVDAARYSLIRSSVDTPIDIDLALWSSASNENPVYYVQYAHARLSALARNAAELGLAASTEHLELLTHDKEGALIRNLGEFPRVLKTAATLREPHRVSRYLEDLAGDYHRFYDSCRVLPQGDEAPNDLHSARLALCDATRRVIANGLGILGVSAPERM</sequence>
<evidence type="ECO:0000256" key="5">
    <source>
        <dbReference type="ARBA" id="ARBA00022598"/>
    </source>
</evidence>
<feature type="domain" description="Arginyl tRNA synthetase N-terminal" evidence="14">
    <location>
        <begin position="4"/>
        <end position="93"/>
    </location>
</feature>
<dbReference type="KEGG" id="mgau:MGALJ_27320"/>
<evidence type="ECO:0000259" key="13">
    <source>
        <dbReference type="SMART" id="SM00836"/>
    </source>
</evidence>
<dbReference type="PANTHER" id="PTHR11956">
    <property type="entry name" value="ARGINYL-TRNA SYNTHETASE"/>
    <property type="match status" value="1"/>
</dbReference>
<dbReference type="FunFam" id="1.10.730.10:FF:000008">
    <property type="entry name" value="Arginine--tRNA ligase"/>
    <property type="match status" value="1"/>
</dbReference>
<dbReference type="InterPro" id="IPR001412">
    <property type="entry name" value="aa-tRNA-synth_I_CS"/>
</dbReference>
<comment type="catalytic activity">
    <reaction evidence="10 11">
        <text>tRNA(Arg) + L-arginine + ATP = L-arginyl-tRNA(Arg) + AMP + diphosphate</text>
        <dbReference type="Rhea" id="RHEA:20301"/>
        <dbReference type="Rhea" id="RHEA-COMP:9658"/>
        <dbReference type="Rhea" id="RHEA-COMP:9673"/>
        <dbReference type="ChEBI" id="CHEBI:30616"/>
        <dbReference type="ChEBI" id="CHEBI:32682"/>
        <dbReference type="ChEBI" id="CHEBI:33019"/>
        <dbReference type="ChEBI" id="CHEBI:78442"/>
        <dbReference type="ChEBI" id="CHEBI:78513"/>
        <dbReference type="ChEBI" id="CHEBI:456215"/>
        <dbReference type="EC" id="6.1.1.19"/>
    </reaction>
</comment>
<reference evidence="15 16" key="1">
    <citation type="journal article" date="2019" name="Emerg. Microbes Infect.">
        <title>Comprehensive subspecies identification of 175 nontuberculous mycobacteria species based on 7547 genomic profiles.</title>
        <authorList>
            <person name="Matsumoto Y."/>
            <person name="Kinjo T."/>
            <person name="Motooka D."/>
            <person name="Nabeya D."/>
            <person name="Jung N."/>
            <person name="Uechi K."/>
            <person name="Horii T."/>
            <person name="Iida T."/>
            <person name="Fujita J."/>
            <person name="Nakamura S."/>
        </authorList>
    </citation>
    <scope>NUCLEOTIDE SEQUENCE [LARGE SCALE GENOMIC DNA]</scope>
    <source>
        <strain evidence="15 16">JCM 6399</strain>
    </source>
</reference>
<dbReference type="Gene3D" id="3.40.50.620">
    <property type="entry name" value="HUPs"/>
    <property type="match status" value="1"/>
</dbReference>
<dbReference type="HAMAP" id="MF_00123">
    <property type="entry name" value="Arg_tRNA_synth"/>
    <property type="match status" value="1"/>
</dbReference>
<evidence type="ECO:0000256" key="11">
    <source>
        <dbReference type="HAMAP-Rule" id="MF_00123"/>
    </source>
</evidence>